<proteinExistence type="predicted"/>
<evidence type="ECO:0000259" key="4">
    <source>
        <dbReference type="PROSITE" id="PS50893"/>
    </source>
</evidence>
<dbReference type="EMBL" id="BNJG01000001">
    <property type="protein sequence ID" value="GHO54987.1"/>
    <property type="molecule type" value="Genomic_DNA"/>
</dbReference>
<comment type="caution">
    <text evidence="5">The sequence shown here is derived from an EMBL/GenBank/DDBJ whole genome shotgun (WGS) entry which is preliminary data.</text>
</comment>
<name>A0ABQ3URI6_9CHLR</name>
<dbReference type="InterPro" id="IPR003593">
    <property type="entry name" value="AAA+_ATPase"/>
</dbReference>
<dbReference type="PROSITE" id="PS00211">
    <property type="entry name" value="ABC_TRANSPORTER_1"/>
    <property type="match status" value="1"/>
</dbReference>
<feature type="domain" description="ABC transporter" evidence="4">
    <location>
        <begin position="3"/>
        <end position="258"/>
    </location>
</feature>
<dbReference type="Pfam" id="PF12848">
    <property type="entry name" value="ABC_tran_Xtn"/>
    <property type="match status" value="1"/>
</dbReference>
<dbReference type="CDD" id="cd03221">
    <property type="entry name" value="ABCF_EF-3"/>
    <property type="match status" value="2"/>
</dbReference>
<dbReference type="SUPFAM" id="SSF52540">
    <property type="entry name" value="P-loop containing nucleoside triphosphate hydrolases"/>
    <property type="match status" value="2"/>
</dbReference>
<dbReference type="GO" id="GO:0005524">
    <property type="term" value="F:ATP binding"/>
    <property type="evidence" value="ECO:0007669"/>
    <property type="project" value="UniProtKB-KW"/>
</dbReference>
<dbReference type="Pfam" id="PF00005">
    <property type="entry name" value="ABC_tran"/>
    <property type="match status" value="2"/>
</dbReference>
<evidence type="ECO:0000256" key="1">
    <source>
        <dbReference type="ARBA" id="ARBA00022741"/>
    </source>
</evidence>
<dbReference type="Gene3D" id="3.40.50.300">
    <property type="entry name" value="P-loop containing nucleotide triphosphate hydrolases"/>
    <property type="match status" value="2"/>
</dbReference>
<feature type="coiled-coil region" evidence="3">
    <location>
        <begin position="249"/>
        <end position="283"/>
    </location>
</feature>
<dbReference type="InterPro" id="IPR003439">
    <property type="entry name" value="ABC_transporter-like_ATP-bd"/>
</dbReference>
<reference evidence="5 6" key="1">
    <citation type="journal article" date="2021" name="Int. J. Syst. Evol. Microbiol.">
        <title>Reticulibacter mediterranei gen. nov., sp. nov., within the new family Reticulibacteraceae fam. nov., and Ktedonospora formicarum gen. nov., sp. nov., Ktedonobacter robiniae sp. nov., Dictyobacter formicarum sp. nov. and Dictyobacter arantiisoli sp. nov., belonging to the class Ktedonobacteria.</title>
        <authorList>
            <person name="Yabe S."/>
            <person name="Zheng Y."/>
            <person name="Wang C.M."/>
            <person name="Sakai Y."/>
            <person name="Abe K."/>
            <person name="Yokota A."/>
            <person name="Donadio S."/>
            <person name="Cavaletti L."/>
            <person name="Monciardini P."/>
        </authorList>
    </citation>
    <scope>NUCLEOTIDE SEQUENCE [LARGE SCALE GENOMIC DNA]</scope>
    <source>
        <strain evidence="5 6">SOSP1-30</strain>
    </source>
</reference>
<sequence length="556" mass="62787">MLLTVRNLSKTYGAITVLSEISCVVNAGDRVGIVGANGAGKSTLLRILTGSEEADEGRFVYAPSVEVGYLPQTTPPFYGRSIQDLILEAVGNLRQLETRMHELEGVMSTATPEQLTSLLEEYALVSTRFQDSGGYEIDYKIESILEGLRLSYFPRTQEVETLSGGEKARVGLAALLLRSPDIILLDEPTNHLDVASMEWLENYLSSYHGAALIVSHDRQFLNRAVNAIFEIDDNSHHLKAYTGNYDAYVAAREAERKQWEEDYLRQQEEIKELRKRIKEKGRHIGHSNRAPRDNDKFVKHFLGQRVDSAVARDIHETEERLKRIEADPIPKPPELLSVTSYFRTEAIQSQSVVQMTDVRKGFGERQVFEHVHLNLTPRSRIMLTGPNGAGKTTLLRLLLGEEQPDGGTISLASGARVGYLPQDPELPDLEKTVIETYRYGQIGYEGEFISRLIGYGLFRLEDMQKKVRQLSIGQRRKLEIASLMARNPNVLLLDEPTNYISLDVLEAFEQAVLHFPGPVIAISHDRWFIQRFGGEVWELRESQLVKKEDHEIVTSA</sequence>
<dbReference type="SMART" id="SM00382">
    <property type="entry name" value="AAA"/>
    <property type="match status" value="2"/>
</dbReference>
<dbReference type="PROSITE" id="PS50893">
    <property type="entry name" value="ABC_TRANSPORTER_2"/>
    <property type="match status" value="2"/>
</dbReference>
<dbReference type="Proteomes" id="UP000654345">
    <property type="component" value="Unassembled WGS sequence"/>
</dbReference>
<gene>
    <name evidence="5" type="ORF">KSB_34620</name>
</gene>
<dbReference type="InterPro" id="IPR017871">
    <property type="entry name" value="ABC_transporter-like_CS"/>
</dbReference>
<dbReference type="NCBIfam" id="NF000355">
    <property type="entry name" value="ribo_prot_ABC_F"/>
    <property type="match status" value="1"/>
</dbReference>
<evidence type="ECO:0000313" key="6">
    <source>
        <dbReference type="Proteomes" id="UP000654345"/>
    </source>
</evidence>
<keyword evidence="6" id="KW-1185">Reference proteome</keyword>
<evidence type="ECO:0000256" key="2">
    <source>
        <dbReference type="ARBA" id="ARBA00022840"/>
    </source>
</evidence>
<accession>A0ABQ3URI6</accession>
<keyword evidence="2 5" id="KW-0067">ATP-binding</keyword>
<keyword evidence="1" id="KW-0547">Nucleotide-binding</keyword>
<dbReference type="InterPro" id="IPR032781">
    <property type="entry name" value="ABC_tran_Xtn"/>
</dbReference>
<evidence type="ECO:0000256" key="3">
    <source>
        <dbReference type="SAM" id="Coils"/>
    </source>
</evidence>
<dbReference type="PANTHER" id="PTHR42855:SF2">
    <property type="entry name" value="DRUG RESISTANCE ABC TRANSPORTER,ATP-BINDING PROTEIN"/>
    <property type="match status" value="1"/>
</dbReference>
<evidence type="ECO:0000313" key="5">
    <source>
        <dbReference type="EMBL" id="GHO54987.1"/>
    </source>
</evidence>
<protein>
    <submittedName>
        <fullName evidence="5">ABC transporter ATP-binding protein</fullName>
    </submittedName>
</protein>
<dbReference type="InterPro" id="IPR027417">
    <property type="entry name" value="P-loop_NTPase"/>
</dbReference>
<dbReference type="RefSeq" id="WP_201371638.1">
    <property type="nucleotide sequence ID" value="NZ_BNJG01000001.1"/>
</dbReference>
<feature type="domain" description="ABC transporter" evidence="4">
    <location>
        <begin position="353"/>
        <end position="556"/>
    </location>
</feature>
<dbReference type="PANTHER" id="PTHR42855">
    <property type="entry name" value="ABC TRANSPORTER ATP-BINDING SUBUNIT"/>
    <property type="match status" value="1"/>
</dbReference>
<dbReference type="InterPro" id="IPR051309">
    <property type="entry name" value="ABCF_ATPase"/>
</dbReference>
<keyword evidence="3" id="KW-0175">Coiled coil</keyword>
<organism evidence="5 6">
    <name type="scientific">Ktedonobacter robiniae</name>
    <dbReference type="NCBI Taxonomy" id="2778365"/>
    <lineage>
        <taxon>Bacteria</taxon>
        <taxon>Bacillati</taxon>
        <taxon>Chloroflexota</taxon>
        <taxon>Ktedonobacteria</taxon>
        <taxon>Ktedonobacterales</taxon>
        <taxon>Ktedonobacteraceae</taxon>
        <taxon>Ktedonobacter</taxon>
    </lineage>
</organism>